<evidence type="ECO:0000313" key="2">
    <source>
        <dbReference type="EMBL" id="MCJ2544116.1"/>
    </source>
</evidence>
<protein>
    <submittedName>
        <fullName evidence="2">Alpha/beta hydrolase</fullName>
    </submittedName>
</protein>
<dbReference type="InterPro" id="IPR050266">
    <property type="entry name" value="AB_hydrolase_sf"/>
</dbReference>
<accession>A0ABT0CEA6</accession>
<dbReference type="GO" id="GO:0016787">
    <property type="term" value="F:hydrolase activity"/>
    <property type="evidence" value="ECO:0007669"/>
    <property type="project" value="UniProtKB-KW"/>
</dbReference>
<dbReference type="SUPFAM" id="SSF53474">
    <property type="entry name" value="alpha/beta-Hydrolases"/>
    <property type="match status" value="1"/>
</dbReference>
<organism evidence="2 3">
    <name type="scientific">Thermostichus vulcanus str. 'Rupite'</name>
    <dbReference type="NCBI Taxonomy" id="2813851"/>
    <lineage>
        <taxon>Bacteria</taxon>
        <taxon>Bacillati</taxon>
        <taxon>Cyanobacteriota</taxon>
        <taxon>Cyanophyceae</taxon>
        <taxon>Thermostichales</taxon>
        <taxon>Thermostichaceae</taxon>
        <taxon>Thermostichus</taxon>
    </lineage>
</organism>
<reference evidence="2" key="1">
    <citation type="submission" date="2021-02" db="EMBL/GenBank/DDBJ databases">
        <title>The CRISPR/cas machinery reduction and long-range gene transfer in the hot spring cyanobacterium Synechococcus.</title>
        <authorList>
            <person name="Dvorak P."/>
            <person name="Jahodarova E."/>
            <person name="Hasler P."/>
            <person name="Poulickova A."/>
        </authorList>
    </citation>
    <scope>NUCLEOTIDE SEQUENCE</scope>
    <source>
        <strain evidence="2">Rupite</strain>
    </source>
</reference>
<keyword evidence="2" id="KW-0378">Hydrolase</keyword>
<gene>
    <name evidence="2" type="ORF">JX360_14585</name>
</gene>
<dbReference type="Pfam" id="PF00561">
    <property type="entry name" value="Abhydrolase_1"/>
    <property type="match status" value="1"/>
</dbReference>
<dbReference type="PANTHER" id="PTHR43798:SF33">
    <property type="entry name" value="HYDROLASE, PUTATIVE (AFU_ORTHOLOGUE AFUA_2G14860)-RELATED"/>
    <property type="match status" value="1"/>
</dbReference>
<sequence length="306" mass="34481">MSLISLAPEQCQDSLDSNKLYFIDVKGIQTRFYKDGQGEPLILLHGGNFGSLYSLDSWSLNLPGLAKEFQVIALDKIGQGYTDNPETDADYTYERLFAHTCDFFRSQGIEKAHWVGHSRGAHLATYVALQHPEWVKSLIMVDTSTTAPEEPTIPSGQFYAEVEAMIPPGADYATIVRSEPEAQAFSKEQITDDFISRMETIFQLSKMQLAREKMRILGASTWIPSLNKKREEVLARIAEGELRVPTLIMWGYNDRSAPFSLGINLYEKVCRTVPSAELYVVNGAGHYSFREQPQAFNTTLKSFCLR</sequence>
<comment type="caution">
    <text evidence="2">The sequence shown here is derived from an EMBL/GenBank/DDBJ whole genome shotgun (WGS) entry which is preliminary data.</text>
</comment>
<dbReference type="PRINTS" id="PR00111">
    <property type="entry name" value="ABHYDROLASE"/>
</dbReference>
<dbReference type="Gene3D" id="3.40.50.1820">
    <property type="entry name" value="alpha/beta hydrolase"/>
    <property type="match status" value="1"/>
</dbReference>
<dbReference type="PANTHER" id="PTHR43798">
    <property type="entry name" value="MONOACYLGLYCEROL LIPASE"/>
    <property type="match status" value="1"/>
</dbReference>
<name>A0ABT0CEA6_THEVL</name>
<evidence type="ECO:0000313" key="3">
    <source>
        <dbReference type="Proteomes" id="UP000830835"/>
    </source>
</evidence>
<dbReference type="PRINTS" id="PR00412">
    <property type="entry name" value="EPOXHYDRLASE"/>
</dbReference>
<dbReference type="Proteomes" id="UP000830835">
    <property type="component" value="Unassembled WGS sequence"/>
</dbReference>
<dbReference type="InterPro" id="IPR000073">
    <property type="entry name" value="AB_hydrolase_1"/>
</dbReference>
<dbReference type="InterPro" id="IPR029058">
    <property type="entry name" value="AB_hydrolase_fold"/>
</dbReference>
<proteinExistence type="predicted"/>
<evidence type="ECO:0000259" key="1">
    <source>
        <dbReference type="Pfam" id="PF00561"/>
    </source>
</evidence>
<keyword evidence="3" id="KW-1185">Reference proteome</keyword>
<dbReference type="InterPro" id="IPR000639">
    <property type="entry name" value="Epox_hydrolase-like"/>
</dbReference>
<dbReference type="EMBL" id="JAFIRA010000047">
    <property type="protein sequence ID" value="MCJ2544116.1"/>
    <property type="molecule type" value="Genomic_DNA"/>
</dbReference>
<dbReference type="RefSeq" id="WP_244352332.1">
    <property type="nucleotide sequence ID" value="NZ_JAFIRA010000047.1"/>
</dbReference>
<feature type="domain" description="AB hydrolase-1" evidence="1">
    <location>
        <begin position="40"/>
        <end position="290"/>
    </location>
</feature>